<evidence type="ECO:0000256" key="4">
    <source>
        <dbReference type="ARBA" id="ARBA00023242"/>
    </source>
</evidence>
<evidence type="ECO:0000259" key="6">
    <source>
        <dbReference type="Pfam" id="PF08801"/>
    </source>
</evidence>
<dbReference type="FunFam" id="1.25.40.440:FF:000001">
    <property type="entry name" value="Nuclear pore complex subunit"/>
    <property type="match status" value="1"/>
</dbReference>
<dbReference type="InterPro" id="IPR042533">
    <property type="entry name" value="Nucleoporin_Nup155_C_1"/>
</dbReference>
<dbReference type="Gene3D" id="1.20.120.1880">
    <property type="entry name" value="Nucleoporin, helical C-terminal domain"/>
    <property type="match status" value="1"/>
</dbReference>
<comment type="similarity">
    <text evidence="2">Belongs to the non-repetitive/WGA-negative nucleoporin family.</text>
</comment>
<dbReference type="Gene3D" id="1.25.40.440">
    <property type="entry name" value="Nucleoporin, helical domain, central subdomain"/>
    <property type="match status" value="1"/>
</dbReference>
<dbReference type="PANTHER" id="PTHR10350:SF6">
    <property type="entry name" value="NUCLEAR PORE COMPLEX PROTEIN NUP155"/>
    <property type="match status" value="1"/>
</dbReference>
<keyword evidence="4" id="KW-0539">Nucleus</keyword>
<dbReference type="Proteomes" id="UP000046393">
    <property type="component" value="Unplaced"/>
</dbReference>
<dbReference type="GO" id="GO:0036228">
    <property type="term" value="P:protein localization to nuclear inner membrane"/>
    <property type="evidence" value="ECO:0007669"/>
    <property type="project" value="TreeGrafter"/>
</dbReference>
<dbReference type="Gene3D" id="1.20.58.1780">
    <property type="match status" value="1"/>
</dbReference>
<keyword evidence="7" id="KW-1185">Reference proteome</keyword>
<accession>A0A0N5AEC5</accession>
<dbReference type="Pfam" id="PF08801">
    <property type="entry name" value="Nucleoporin_N"/>
    <property type="match status" value="1"/>
</dbReference>
<dbReference type="GO" id="GO:0017056">
    <property type="term" value="F:structural constituent of nuclear pore"/>
    <property type="evidence" value="ECO:0007669"/>
    <property type="project" value="InterPro"/>
</dbReference>
<keyword evidence="3" id="KW-0813">Transport</keyword>
<evidence type="ECO:0000256" key="2">
    <source>
        <dbReference type="ARBA" id="ARBA00007373"/>
    </source>
</evidence>
<evidence type="ECO:0000256" key="3">
    <source>
        <dbReference type="ARBA" id="ARBA00022448"/>
    </source>
</evidence>
<dbReference type="InterPro" id="IPR042537">
    <property type="entry name" value="Nucleoporin_Nup155_C_2"/>
</dbReference>
<sequence>MIEQTKLKYDALESASNRVQFHQWKDREFSDLLFKLKFDPNQPDKVTISGLATEDYPSLRDFDVSEFSFQRIRPFPQQLIDQLNNAQCIYTVGLLPEIGRAYMTIDAELFLWNFEDSCDLAYFDSIPNTVTKVTIAKPKPGVFQEHIHYLLVVATSKEVLLLAASFTNSNNVTIPNNGLLDVRHAEMYLLPEALFKIPLEGSTVADIVATENGRIFFAEEESLYELDYQDKSWFQRKCKKMNRSKGLINYLLPSFSILTGKEEKIMRLCVDDTRHILYVLTINGSIQVFDLGDKGTTISKVASLTYGQIQERAAVECRTVDASFFSDVVSISAIPATHSQYLHLMAVTRKGVRLYFTCFGPTPQSVLNGTPNVTPSCLPNVEGQRPCDLRLRHVRIPPGFGALSHSLRPFTVYDAFSFHEINVMAGTFNREDDSAIWLYSSSNFPFQECLIENVVQFPLNGTVLGVDEAFSSIAFPSVAGSAFKVFPPKIVKQSDLSSQKLFVLTEKGIGVSEQRLPVDILREILRQFGADSPQLSFFVQLHGLLNAAVMALIIVCSGDPLDVCLKDSALRMFYSLGVELSDAGENRNTSSFRSPTSNFSHQSFRNTSIADLTYHIRSPLQASTPQQVRSIRSPQAQSSFHASLLTNEDHGLSSQQSMSCRHDCLYLYFSRLLGDVWSIPLCYKTPQDEVGYSVYNFYLNLQLLSTCSSPELDALTVSLVLYKKAIDEYSLLGNAREIQPGAAQGDKRNVDGKSGRLQEERKSLLNFYELLSITIEVLSLWSILSDHQFKIITAQLSESIRQQLCETNFCTLIVGGGHLCAELITCLIRYYLGDNATTDVICEELRRRCPTLFSDDDATAAKATEMVEEARHMEPCAARSHLLSEAVRLLTIGVQNINLPMICNLLFEVDCLEGIVDLSLSRAERDDTKMLGLIAYRSRSGEGDPLAQQAFIKRKEAYKCITDALDRIILEDKSKHELGRLSAVARRDLIINAVLKSNDELANIAIFKWLLDNDLSGILLQSKSPFLEMFLHRKVEEGASNRYLDLLWRFHEKNGDYWKAAQLLFNLAQRETDAFDTRRRVAYLSQAAMCTQSAVGSEKQSSLEAHEFLQEVRDKLDVAQVQLATKDEISRLPRSPANENALGKLERRLYTVQELFEEFAIPFSLPNIKLALCHCSGTYDKEIIENLCTEIINQELAGNKNDTVETRIERLGTTLAYYYKHYSGSPKYFPLETLLCDLLNRGLREGFPASMLDTIGVLTKVPMSMLLDVLITCFRKDPFWRNNESACCYIMQSAMKVLNRFESSKLSFSIDQRKTLVSKCLDLISTLLLHLSSRQSAAGSVRAQFIENFKTLQTVFDNF</sequence>
<proteinExistence type="inferred from homology"/>
<dbReference type="InterPro" id="IPR014908">
    <property type="entry name" value="Nucleoporin_Nup133/Nup155_N"/>
</dbReference>
<dbReference type="InterPro" id="IPR042538">
    <property type="entry name" value="Nucleoporin_Nup155_C_3"/>
</dbReference>
<dbReference type="WBParaSite" id="SMUV_0000257401-mRNA-1">
    <property type="protein sequence ID" value="SMUV_0000257401-mRNA-1"/>
    <property type="gene ID" value="SMUV_0000257401"/>
</dbReference>
<feature type="domain" description="Nucleoporin Nup133/Nup155-like N-terminal" evidence="6">
    <location>
        <begin position="70"/>
        <end position="466"/>
    </location>
</feature>
<protein>
    <submittedName>
        <fullName evidence="8">Nucleoporin_N domain-containing protein</fullName>
    </submittedName>
</protein>
<dbReference type="Pfam" id="PF03177">
    <property type="entry name" value="Nucleoporin_C"/>
    <property type="match status" value="1"/>
</dbReference>
<name>A0A0N5AEC5_9BILA</name>
<feature type="domain" description="Nucleoporin Nup133/Nup155-like C-terminal" evidence="5">
    <location>
        <begin position="659"/>
        <end position="1331"/>
    </location>
</feature>
<reference evidence="8" key="1">
    <citation type="submission" date="2017-02" db="UniProtKB">
        <authorList>
            <consortium name="WormBaseParasite"/>
        </authorList>
    </citation>
    <scope>IDENTIFICATION</scope>
</reference>
<dbReference type="GO" id="GO:0006405">
    <property type="term" value="P:RNA export from nucleus"/>
    <property type="evidence" value="ECO:0007669"/>
    <property type="project" value="TreeGrafter"/>
</dbReference>
<dbReference type="InterPro" id="IPR007187">
    <property type="entry name" value="Nucleoporin_Nup133/Nup155_C"/>
</dbReference>
<dbReference type="GO" id="GO:0044611">
    <property type="term" value="C:nuclear pore inner ring"/>
    <property type="evidence" value="ECO:0007669"/>
    <property type="project" value="TreeGrafter"/>
</dbReference>
<evidence type="ECO:0000313" key="8">
    <source>
        <dbReference type="WBParaSite" id="SMUV_0000257401-mRNA-1"/>
    </source>
</evidence>
<dbReference type="InterPro" id="IPR004870">
    <property type="entry name" value="Nucleoporin_Nup155"/>
</dbReference>
<evidence type="ECO:0000313" key="7">
    <source>
        <dbReference type="Proteomes" id="UP000046393"/>
    </source>
</evidence>
<dbReference type="GO" id="GO:0006606">
    <property type="term" value="P:protein import into nucleus"/>
    <property type="evidence" value="ECO:0007669"/>
    <property type="project" value="TreeGrafter"/>
</dbReference>
<evidence type="ECO:0000259" key="5">
    <source>
        <dbReference type="Pfam" id="PF03177"/>
    </source>
</evidence>
<dbReference type="Gene3D" id="1.25.40.450">
    <property type="entry name" value="Nucleoporin, helical domain, N-terminal subdomain"/>
    <property type="match status" value="1"/>
</dbReference>
<comment type="subcellular location">
    <subcellularLocation>
        <location evidence="1">Nucleus</location>
    </subcellularLocation>
</comment>
<dbReference type="PANTHER" id="PTHR10350">
    <property type="entry name" value="NUCLEAR PORE COMPLEX PROTEIN NUP155"/>
    <property type="match status" value="1"/>
</dbReference>
<dbReference type="GO" id="GO:0000972">
    <property type="term" value="P:transcription-dependent tethering of RNA polymerase II gene DNA at nuclear periphery"/>
    <property type="evidence" value="ECO:0007669"/>
    <property type="project" value="TreeGrafter"/>
</dbReference>
<dbReference type="STRING" id="451379.A0A0N5AEC5"/>
<organism evidence="7 8">
    <name type="scientific">Syphacia muris</name>
    <dbReference type="NCBI Taxonomy" id="451379"/>
    <lineage>
        <taxon>Eukaryota</taxon>
        <taxon>Metazoa</taxon>
        <taxon>Ecdysozoa</taxon>
        <taxon>Nematoda</taxon>
        <taxon>Chromadorea</taxon>
        <taxon>Rhabditida</taxon>
        <taxon>Spirurina</taxon>
        <taxon>Oxyuridomorpha</taxon>
        <taxon>Oxyuroidea</taxon>
        <taxon>Oxyuridae</taxon>
        <taxon>Syphacia</taxon>
    </lineage>
</organism>
<evidence type="ECO:0000256" key="1">
    <source>
        <dbReference type="ARBA" id="ARBA00004123"/>
    </source>
</evidence>